<comment type="caution">
    <text evidence="1">The sequence shown here is derived from an EMBL/GenBank/DDBJ whole genome shotgun (WGS) entry which is preliminary data.</text>
</comment>
<protein>
    <submittedName>
        <fullName evidence="1">Uncharacterized protein</fullName>
    </submittedName>
</protein>
<dbReference type="EMBL" id="BAABME010033303">
    <property type="protein sequence ID" value="GAA0152439.1"/>
    <property type="molecule type" value="Genomic_DNA"/>
</dbReference>
<evidence type="ECO:0000313" key="2">
    <source>
        <dbReference type="Proteomes" id="UP001454036"/>
    </source>
</evidence>
<keyword evidence="2" id="KW-1185">Reference proteome</keyword>
<name>A0AAV3PLG3_LITER</name>
<sequence length="88" mass="9983">MLTRKLQLIPLQPLQPLLIATRSMPQPRLLLSRASSMQPRHKPQLLQPFRPCMRPLWPSLATPTPPLASPPTVQPRIPMLVLVLILMI</sequence>
<dbReference type="Proteomes" id="UP001454036">
    <property type="component" value="Unassembled WGS sequence"/>
</dbReference>
<dbReference type="AlphaFoldDB" id="A0AAV3PLG3"/>
<accession>A0AAV3PLG3</accession>
<proteinExistence type="predicted"/>
<evidence type="ECO:0000313" key="1">
    <source>
        <dbReference type="EMBL" id="GAA0152439.1"/>
    </source>
</evidence>
<gene>
    <name evidence="1" type="ORF">LIER_43175</name>
</gene>
<organism evidence="1 2">
    <name type="scientific">Lithospermum erythrorhizon</name>
    <name type="common">Purple gromwell</name>
    <name type="synonym">Lithospermum officinale var. erythrorhizon</name>
    <dbReference type="NCBI Taxonomy" id="34254"/>
    <lineage>
        <taxon>Eukaryota</taxon>
        <taxon>Viridiplantae</taxon>
        <taxon>Streptophyta</taxon>
        <taxon>Embryophyta</taxon>
        <taxon>Tracheophyta</taxon>
        <taxon>Spermatophyta</taxon>
        <taxon>Magnoliopsida</taxon>
        <taxon>eudicotyledons</taxon>
        <taxon>Gunneridae</taxon>
        <taxon>Pentapetalae</taxon>
        <taxon>asterids</taxon>
        <taxon>lamiids</taxon>
        <taxon>Boraginales</taxon>
        <taxon>Boraginaceae</taxon>
        <taxon>Boraginoideae</taxon>
        <taxon>Lithospermeae</taxon>
        <taxon>Lithospermum</taxon>
    </lineage>
</organism>
<reference evidence="1 2" key="1">
    <citation type="submission" date="2024-01" db="EMBL/GenBank/DDBJ databases">
        <title>The complete chloroplast genome sequence of Lithospermum erythrorhizon: insights into the phylogenetic relationship among Boraginaceae species and the maternal lineages of purple gromwells.</title>
        <authorList>
            <person name="Okada T."/>
            <person name="Watanabe K."/>
        </authorList>
    </citation>
    <scope>NUCLEOTIDE SEQUENCE [LARGE SCALE GENOMIC DNA]</scope>
</reference>